<feature type="compositionally biased region" description="Basic and acidic residues" evidence="1">
    <location>
        <begin position="163"/>
        <end position="174"/>
    </location>
</feature>
<feature type="compositionally biased region" description="Polar residues" evidence="1">
    <location>
        <begin position="736"/>
        <end position="786"/>
    </location>
</feature>
<dbReference type="PANTHER" id="PTHR15508">
    <property type="entry name" value="RIBOSOMAL PROTEIN S6 KINASE"/>
    <property type="match status" value="1"/>
</dbReference>
<feature type="region of interest" description="Disordered" evidence="1">
    <location>
        <begin position="269"/>
        <end position="291"/>
    </location>
</feature>
<sequence length="1001" mass="111873">MAHTDDQWVRLFNVSDPRRAYAGHTLYKVTSKVFQREFPEGATEVCFYYLPILFLQFKNSSQELLKIYLFKDLKEEQFPPFPKAKFFGRFEEGVIEERRKAALELLNFAGNIPDLFTSQPFVKFFEGGFPDSPIRSESVASRESSLSDAESESPPPTAVSVQDETHDSSIRIERQSPSPPCTSGKENGDNLDEASLGGVWLYKQPSLTEGLDNLSSDEESNECQEPSESALSTAENESKPNNLTGEPNEEFMVKTEEDQDEVFMDEAVECSESDSLITEREKRDSNTQPPNWLVRAISICSEGEDLEALASEADSEELSFPQAFSDYSSCSGEERTKESESLEKVHENQFHDNSRSYLSADSYHTLNVHDNDDTENLPTECSLSCDRGQDDHHGIETGLDKASHMINPPAKPESSNSSSGTGAYSDKDSHSLKDNASVGTADKQSFTSSSDSGRAAIQRRPIYDLGNIFIDCKESDYLYMAGHTIHKALDCEVSGRYEEAFSLYKTCVSLLLSGVQGEKDIKRREAVRRKTAQYLLKAEALYNAYLTTNESQDEKPEQESSSSHPSNSICDTDDQHKFKDLTLADLKVMGIVGKVMLVENSHNGDTYVLKALCKSGSVRPPGHSHGNERRRKKSVRRLYGKYPNIVQLFRYFETGSSIYLLLEYARGGRLWDHIACYRSNQESQATGNAREQNRLGLKKTTHDQCDKNEKNDAVNVKRTSYQEAGKDLAVDRVPENITNSNAKSSCSGQASEDSTKTSNASLVQPELSTKTNGATSPYNGNNNELSVTKEGSKGDKDLVKTCSEKAEADASRDNKHLLFLKLDEYFASSSQRLPDENVKIWAAEIVLAVAYLHTSGIICRDLHPKNVLLDEEGHVLLTYFGSWEETEHVPDEEAVNHFYCAPEVWQIDEITVAADWWSVGALLYELITGQALSTAHPWGIQTHTELQLPIKISPEAKSLLRELLRVTPCERLGSGVNGVEEIKSHPFFNGVNWTWLCSRIS</sequence>
<dbReference type="SMART" id="SM00745">
    <property type="entry name" value="MIT"/>
    <property type="match status" value="1"/>
</dbReference>
<dbReference type="SUPFAM" id="SSF116846">
    <property type="entry name" value="MIT domain"/>
    <property type="match status" value="1"/>
</dbReference>
<dbReference type="InterPro" id="IPR000719">
    <property type="entry name" value="Prot_kinase_dom"/>
</dbReference>
<feature type="compositionally biased region" description="Polar residues" evidence="1">
    <location>
        <begin position="442"/>
        <end position="452"/>
    </location>
</feature>
<feature type="region of interest" description="Disordered" evidence="1">
    <location>
        <begin position="682"/>
        <end position="705"/>
    </location>
</feature>
<feature type="domain" description="Protein kinase" evidence="2">
    <location>
        <begin position="581"/>
        <end position="988"/>
    </location>
</feature>
<dbReference type="Gene3D" id="1.20.58.80">
    <property type="entry name" value="Phosphotransferase system, lactose/cellobiose-type IIA subunit"/>
    <property type="match status" value="1"/>
</dbReference>
<reference evidence="3 4" key="1">
    <citation type="submission" date="2022-05" db="EMBL/GenBank/DDBJ databases">
        <authorList>
            <consortium name="Genoscope - CEA"/>
            <person name="William W."/>
        </authorList>
    </citation>
    <scope>NUCLEOTIDE SEQUENCE [LARGE SCALE GENOMIC DNA]</scope>
</reference>
<dbReference type="Gene3D" id="3.30.1520.10">
    <property type="entry name" value="Phox-like domain"/>
    <property type="match status" value="1"/>
</dbReference>
<dbReference type="SUPFAM" id="SSF56112">
    <property type="entry name" value="Protein kinase-like (PK-like)"/>
    <property type="match status" value="1"/>
</dbReference>
<dbReference type="Pfam" id="PF00069">
    <property type="entry name" value="Pkinase"/>
    <property type="match status" value="1"/>
</dbReference>
<dbReference type="Pfam" id="PF04212">
    <property type="entry name" value="MIT"/>
    <property type="match status" value="1"/>
</dbReference>
<dbReference type="InterPro" id="IPR036181">
    <property type="entry name" value="MIT_dom_sf"/>
</dbReference>
<dbReference type="InterPro" id="IPR051866">
    <property type="entry name" value="Intracell_Sig-Traffick_Protein"/>
</dbReference>
<keyword evidence="4" id="KW-1185">Reference proteome</keyword>
<feature type="compositionally biased region" description="Basic and acidic residues" evidence="1">
    <location>
        <begin position="332"/>
        <end position="353"/>
    </location>
</feature>
<organism evidence="3 4">
    <name type="scientific">Porites lobata</name>
    <dbReference type="NCBI Taxonomy" id="104759"/>
    <lineage>
        <taxon>Eukaryota</taxon>
        <taxon>Metazoa</taxon>
        <taxon>Cnidaria</taxon>
        <taxon>Anthozoa</taxon>
        <taxon>Hexacorallia</taxon>
        <taxon>Scleractinia</taxon>
        <taxon>Fungiina</taxon>
        <taxon>Poritidae</taxon>
        <taxon>Porites</taxon>
    </lineage>
</organism>
<proteinExistence type="predicted"/>
<evidence type="ECO:0000256" key="1">
    <source>
        <dbReference type="SAM" id="MobiDB-lite"/>
    </source>
</evidence>
<accession>A0ABN8NNM7</accession>
<name>A0ABN8NNM7_9CNID</name>
<dbReference type="InterPro" id="IPR036871">
    <property type="entry name" value="PX_dom_sf"/>
</dbReference>
<feature type="compositionally biased region" description="Polar residues" evidence="1">
    <location>
        <begin position="223"/>
        <end position="245"/>
    </location>
</feature>
<evidence type="ECO:0000259" key="2">
    <source>
        <dbReference type="PROSITE" id="PS50011"/>
    </source>
</evidence>
<gene>
    <name evidence="3" type="ORF">PLOB_00024381</name>
</gene>
<feature type="region of interest" description="Disordered" evidence="1">
    <location>
        <begin position="210"/>
        <end position="249"/>
    </location>
</feature>
<feature type="compositionally biased region" description="Basic and acidic residues" evidence="1">
    <location>
        <begin position="387"/>
        <end position="403"/>
    </location>
</feature>
<feature type="region of interest" description="Disordered" evidence="1">
    <location>
        <begin position="549"/>
        <end position="573"/>
    </location>
</feature>
<dbReference type="Gene3D" id="1.10.510.10">
    <property type="entry name" value="Transferase(Phosphotransferase) domain 1"/>
    <property type="match status" value="1"/>
</dbReference>
<dbReference type="SUPFAM" id="SSF64268">
    <property type="entry name" value="PX domain"/>
    <property type="match status" value="1"/>
</dbReference>
<evidence type="ECO:0000313" key="4">
    <source>
        <dbReference type="Proteomes" id="UP001159405"/>
    </source>
</evidence>
<dbReference type="Proteomes" id="UP001159405">
    <property type="component" value="Unassembled WGS sequence"/>
</dbReference>
<dbReference type="Gene3D" id="3.30.200.20">
    <property type="entry name" value="Phosphorylase Kinase, domain 1"/>
    <property type="match status" value="1"/>
</dbReference>
<dbReference type="PROSITE" id="PS50011">
    <property type="entry name" value="PROTEIN_KINASE_DOM"/>
    <property type="match status" value="1"/>
</dbReference>
<feature type="region of interest" description="Disordered" evidence="1">
    <location>
        <begin position="135"/>
        <end position="192"/>
    </location>
</feature>
<evidence type="ECO:0000313" key="3">
    <source>
        <dbReference type="EMBL" id="CAH3116423.1"/>
    </source>
</evidence>
<dbReference type="InterPro" id="IPR011009">
    <property type="entry name" value="Kinase-like_dom_sf"/>
</dbReference>
<feature type="region of interest" description="Disordered" evidence="1">
    <location>
        <begin position="369"/>
        <end position="453"/>
    </location>
</feature>
<dbReference type="CDD" id="cd02677">
    <property type="entry name" value="MIT_SNX15"/>
    <property type="match status" value="1"/>
</dbReference>
<feature type="compositionally biased region" description="Acidic residues" evidence="1">
    <location>
        <begin position="308"/>
        <end position="317"/>
    </location>
</feature>
<feature type="compositionally biased region" description="Low complexity" evidence="1">
    <location>
        <begin position="135"/>
        <end position="147"/>
    </location>
</feature>
<dbReference type="EMBL" id="CALNXK010000029">
    <property type="protein sequence ID" value="CAH3116423.1"/>
    <property type="molecule type" value="Genomic_DNA"/>
</dbReference>
<protein>
    <recommendedName>
        <fullName evidence="2">Protein kinase domain-containing protein</fullName>
    </recommendedName>
</protein>
<dbReference type="InterPro" id="IPR007330">
    <property type="entry name" value="MIT_dom"/>
</dbReference>
<dbReference type="PANTHER" id="PTHR15508:SF8">
    <property type="entry name" value="LD24550P"/>
    <property type="match status" value="1"/>
</dbReference>
<comment type="caution">
    <text evidence="3">The sequence shown here is derived from an EMBL/GenBank/DDBJ whole genome shotgun (WGS) entry which is preliminary data.</text>
</comment>
<feature type="region of interest" description="Disordered" evidence="1">
    <location>
        <begin position="732"/>
        <end position="794"/>
    </location>
</feature>
<feature type="region of interest" description="Disordered" evidence="1">
    <location>
        <begin position="308"/>
        <end position="353"/>
    </location>
</feature>